<organism evidence="1">
    <name type="scientific">Tanacetum cinerariifolium</name>
    <name type="common">Dalmatian daisy</name>
    <name type="synonym">Chrysanthemum cinerariifolium</name>
    <dbReference type="NCBI Taxonomy" id="118510"/>
    <lineage>
        <taxon>Eukaryota</taxon>
        <taxon>Viridiplantae</taxon>
        <taxon>Streptophyta</taxon>
        <taxon>Embryophyta</taxon>
        <taxon>Tracheophyta</taxon>
        <taxon>Spermatophyta</taxon>
        <taxon>Magnoliopsida</taxon>
        <taxon>eudicotyledons</taxon>
        <taxon>Gunneridae</taxon>
        <taxon>Pentapetalae</taxon>
        <taxon>asterids</taxon>
        <taxon>campanulids</taxon>
        <taxon>Asterales</taxon>
        <taxon>Asteraceae</taxon>
        <taxon>Asteroideae</taxon>
        <taxon>Anthemideae</taxon>
        <taxon>Anthemidinae</taxon>
        <taxon>Tanacetum</taxon>
    </lineage>
</organism>
<accession>A0A6L2N9D5</accession>
<evidence type="ECO:0000313" key="1">
    <source>
        <dbReference type="EMBL" id="GEU82828.1"/>
    </source>
</evidence>
<protein>
    <recommendedName>
        <fullName evidence="2">Reverse transcriptase domain-containing protein</fullName>
    </recommendedName>
</protein>
<dbReference type="AlphaFoldDB" id="A0A6L2N9D5"/>
<proteinExistence type="predicted"/>
<reference evidence="1" key="1">
    <citation type="journal article" date="2019" name="Sci. Rep.">
        <title>Draft genome of Tanacetum cinerariifolium, the natural source of mosquito coil.</title>
        <authorList>
            <person name="Yamashiro T."/>
            <person name="Shiraishi A."/>
            <person name="Satake H."/>
            <person name="Nakayama K."/>
        </authorList>
    </citation>
    <scope>NUCLEOTIDE SEQUENCE</scope>
</reference>
<dbReference type="EMBL" id="BKCJ010008557">
    <property type="protein sequence ID" value="GEU82828.1"/>
    <property type="molecule type" value="Genomic_DNA"/>
</dbReference>
<comment type="caution">
    <text evidence="1">The sequence shown here is derived from an EMBL/GenBank/DDBJ whole genome shotgun (WGS) entry which is preliminary data.</text>
</comment>
<name>A0A6L2N9D5_TANCI</name>
<sequence>MLQSKLCDNAYTHDSPSVTPLIDHHCCYKCGDSLNDFCCHQCTCEFCRNDAHDGYNCPSHVPFIQTLPSFPQQYPCCEDCQVNPSLNIQNKHDAHELFISKLIQQKRQYEYAQPFAITFDLPTVEPEDSLRMGDEHLDTIPEMKSDEFIKSSVENLILCPSESDDLSDNECDVPACDYFTTFSNLLFNVDYDFSSSDDESFSDEDISKKIYSNPLFDEEIISFKIDPYHFNAESDLIESFLNHDSSIIFSSSKIDSLLDEFAGELILLKTILPGIDETDCDPEEEIRLIEKLFYDNSSPRPPKEFISENSDAAIESFSPSLIPVKDSDSLMEEIDLSFTSDDPMPPGIKEDDYDSERDMLIFLELLNNDSLSLPKNESFHFDIPSSSRPLAKPPDDDSGILTVKVVDDFFELYSWIWKTRAKGFCPPVFTSSALFGNHIS</sequence>
<gene>
    <name evidence="1" type="ORF">Tci_054806</name>
</gene>
<evidence type="ECO:0008006" key="2">
    <source>
        <dbReference type="Google" id="ProtNLM"/>
    </source>
</evidence>